<evidence type="ECO:0000313" key="2">
    <source>
        <dbReference type="Proteomes" id="UP000238823"/>
    </source>
</evidence>
<proteinExistence type="predicted"/>
<comment type="caution">
    <text evidence="1">The sequence shown here is derived from an EMBL/GenBank/DDBJ whole genome shotgun (WGS) entry which is preliminary data.</text>
</comment>
<evidence type="ECO:0008006" key="3">
    <source>
        <dbReference type="Google" id="ProtNLM"/>
    </source>
</evidence>
<dbReference type="AlphaFoldDB" id="A0A2S9YJ01"/>
<accession>A0A2S9YJ01</accession>
<name>A0A2S9YJ01_9BACT</name>
<protein>
    <recommendedName>
        <fullName evidence="3">Acyl-coenzyme A:6-aminopenicillanic acid acyl-transferase</fullName>
    </recommendedName>
</protein>
<dbReference type="Proteomes" id="UP000238823">
    <property type="component" value="Unassembled WGS sequence"/>
</dbReference>
<sequence length="333" mass="35548">MSTREPEPGGADPALIRELLEGRAELLARAGVELAALQVHADRLLAHAPDEAAQLSAVAAACDRPLSELLLLDGGLVELLTGAEVERSLGLYVDGPNGPVLAGAWAMSPLEAEHVALRQVSVGSASSRLAWVYGLPGSLGLAGISASGHAVLGNVLRPERCGPGIIGSALLRRLLAAPRLEQACAQIAATDLADGRNWMLADGPSFFGYEQLGAERILTRIGRKTGHVHANHCFDPSLRQREARPRSPRSFRRLELASTMYVQRRPDTAASVLAFFAEVEAAAFPRADLRANSMWAAELGTGRALWRRGAADTIHETRFETPLLVDKTSEEPS</sequence>
<reference evidence="1 2" key="1">
    <citation type="submission" date="2018-03" db="EMBL/GenBank/DDBJ databases">
        <title>Draft Genome Sequences of the Obligatory Marine Myxobacteria Enhygromyxa salina SWB007.</title>
        <authorList>
            <person name="Poehlein A."/>
            <person name="Moghaddam J.A."/>
            <person name="Harms H."/>
            <person name="Alanjari M."/>
            <person name="Koenig G.M."/>
            <person name="Daniel R."/>
            <person name="Schaeberle T.F."/>
        </authorList>
    </citation>
    <scope>NUCLEOTIDE SEQUENCE [LARGE SCALE GENOMIC DNA]</scope>
    <source>
        <strain evidence="1 2">SWB007</strain>
    </source>
</reference>
<dbReference type="Gene3D" id="3.60.60.10">
    <property type="entry name" value="Penicillin V Acylase, Chain A"/>
    <property type="match status" value="1"/>
</dbReference>
<gene>
    <name evidence="1" type="ORF">ENSA7_47140</name>
</gene>
<dbReference type="RefSeq" id="WP_106091635.1">
    <property type="nucleotide sequence ID" value="NZ_PVNL01000097.1"/>
</dbReference>
<dbReference type="EMBL" id="PVNL01000097">
    <property type="protein sequence ID" value="PRQ05085.1"/>
    <property type="molecule type" value="Genomic_DNA"/>
</dbReference>
<evidence type="ECO:0000313" key="1">
    <source>
        <dbReference type="EMBL" id="PRQ05085.1"/>
    </source>
</evidence>
<dbReference type="OrthoDB" id="5513750at2"/>
<organism evidence="1 2">
    <name type="scientific">Enhygromyxa salina</name>
    <dbReference type="NCBI Taxonomy" id="215803"/>
    <lineage>
        <taxon>Bacteria</taxon>
        <taxon>Pseudomonadati</taxon>
        <taxon>Myxococcota</taxon>
        <taxon>Polyangia</taxon>
        <taxon>Nannocystales</taxon>
        <taxon>Nannocystaceae</taxon>
        <taxon>Enhygromyxa</taxon>
    </lineage>
</organism>